<evidence type="ECO:0000256" key="2">
    <source>
        <dbReference type="ARBA" id="ARBA00022723"/>
    </source>
</evidence>
<dbReference type="GO" id="GO:0030014">
    <property type="term" value="C:CCR4-NOT complex"/>
    <property type="evidence" value="ECO:0007669"/>
    <property type="project" value="InterPro"/>
</dbReference>
<protein>
    <submittedName>
        <fullName evidence="14">CCR4-NOT transcription complex subunit 4</fullName>
    </submittedName>
</protein>
<feature type="domain" description="RRM" evidence="13">
    <location>
        <begin position="126"/>
        <end position="215"/>
    </location>
</feature>
<evidence type="ECO:0000256" key="10">
    <source>
        <dbReference type="SAM" id="Coils"/>
    </source>
</evidence>
<dbReference type="EMBL" id="VRMN01000010">
    <property type="protein sequence ID" value="KAA8492195.1"/>
    <property type="molecule type" value="Genomic_DNA"/>
</dbReference>
<dbReference type="GO" id="GO:0003723">
    <property type="term" value="F:RNA binding"/>
    <property type="evidence" value="ECO:0007669"/>
    <property type="project" value="UniProtKB-UniRule"/>
</dbReference>
<dbReference type="CDD" id="cd12438">
    <property type="entry name" value="RRM_CNOT4"/>
    <property type="match status" value="1"/>
</dbReference>
<feature type="region of interest" description="Disordered" evidence="11">
    <location>
        <begin position="299"/>
        <end position="338"/>
    </location>
</feature>
<keyword evidence="3 8" id="KW-0863">Zinc-finger</keyword>
<dbReference type="InterPro" id="IPR012677">
    <property type="entry name" value="Nucleotide-bd_a/b_plait_sf"/>
</dbReference>
<dbReference type="SMART" id="SM00361">
    <property type="entry name" value="RRM_1"/>
    <property type="match status" value="1"/>
</dbReference>
<dbReference type="AlphaFoldDB" id="A0A5J4YM21"/>
<comment type="subcellular location">
    <subcellularLocation>
        <location evidence="1">Nucleus</location>
    </subcellularLocation>
</comment>
<evidence type="ECO:0000313" key="14">
    <source>
        <dbReference type="EMBL" id="KAA8492195.1"/>
    </source>
</evidence>
<evidence type="ECO:0000256" key="9">
    <source>
        <dbReference type="PROSITE-ProRule" id="PRU00176"/>
    </source>
</evidence>
<evidence type="ECO:0000256" key="4">
    <source>
        <dbReference type="ARBA" id="ARBA00022833"/>
    </source>
</evidence>
<comment type="caution">
    <text evidence="14">The sequence shown here is derived from an EMBL/GenBank/DDBJ whole genome shotgun (WGS) entry which is preliminary data.</text>
</comment>
<dbReference type="Proteomes" id="UP000324585">
    <property type="component" value="Unassembled WGS sequence"/>
</dbReference>
<evidence type="ECO:0000256" key="11">
    <source>
        <dbReference type="SAM" id="MobiDB-lite"/>
    </source>
</evidence>
<dbReference type="Gene3D" id="3.30.40.10">
    <property type="entry name" value="Zinc/RING finger domain, C3HC4 (zinc finger)"/>
    <property type="match status" value="1"/>
</dbReference>
<dbReference type="Pfam" id="PF14570">
    <property type="entry name" value="zf-RING_4"/>
    <property type="match status" value="1"/>
</dbReference>
<sequence length="861" mass="90352">MERFEEDEDGVPECPLCLEELDTTDLSLKPCHCGYQVCLWCLHHIREQLNGKCPACRTPYAEEKFVKAEIDPEDAKRAARERAEAKRERERKVRLQRLEKEREEASAQAQALPKLILKQARILCKSLVYVNGLSPTLAREEVLRRHELFGRFGTIELVLLNHRSSALRASNNGPGGPSMSAYIKFVKDTDAAHAVRAVNGEIMDGRELRCAIATTKYCDSFIETNCAENGDSGLLVPCELENCLYLHALAEPEIVISSAEDMLVTQLGPPPPGHLFPRLPSAQPVAESHQMGKIVSNAEKAVRSARQSSTGKPRSVAGPSLSVSLNTQRQQHSAGVSSTSLVPLDQLAPHQNGVHASGAFSDTSRSISGGSAILFPSGSVSVSSAGAGTGAGAGVSTFSSSLYPESTTTAFSADSPPKHNKVYPPGYVDPFDEEKPPALASVSVSLRSVGATISSTANSSGSYSGLYGSANETMRTKGSQDSSVAPDRAFSASPIVPPPGFETFKMNGSLAQKGDSIPPPRSGGVPGTESGAESDHSSQERAATGGTHTQVLPDVSAEIQEILMGLNGTVQSLSLGERQESQPPGITPAVGMTHTTDAAAPAMAAAVQMQMQMPPLMTAEHAYPYTSREYSRFGFARGGSGVPSVDSRTVEYQSSAGPAAKAVTAATVAPGQHALPESFYGVSMYESSSQNQNASSSILSMILGANQNHKAAAPVSHVVSAAELESNISRYSRNMNVNAAPEASAKLPVQPSLQQPINMMPPGFTPFAAATHAQGMPNGGGWAALDSVLMRGRNASSGITDGGSVIGEAAGASSSGGSTGQPPASGEFGAGVANHSSPFLHHSYRATSSNAYASSEYMAWP</sequence>
<dbReference type="InterPro" id="IPR000504">
    <property type="entry name" value="RRM_dom"/>
</dbReference>
<keyword evidence="15" id="KW-1185">Reference proteome</keyword>
<evidence type="ECO:0000256" key="8">
    <source>
        <dbReference type="PROSITE-ProRule" id="PRU00175"/>
    </source>
</evidence>
<dbReference type="GO" id="GO:0004842">
    <property type="term" value="F:ubiquitin-protein transferase activity"/>
    <property type="evidence" value="ECO:0007669"/>
    <property type="project" value="InterPro"/>
</dbReference>
<proteinExistence type="predicted"/>
<dbReference type="InterPro" id="IPR013083">
    <property type="entry name" value="Znf_RING/FYVE/PHD"/>
</dbReference>
<dbReference type="PANTHER" id="PTHR12603">
    <property type="entry name" value="CCR4-NOT TRANSCRIPTION COMPLEX RELATED"/>
    <property type="match status" value="1"/>
</dbReference>
<evidence type="ECO:0000256" key="7">
    <source>
        <dbReference type="ARBA" id="ARBA00023242"/>
    </source>
</evidence>
<dbReference type="InterPro" id="IPR001841">
    <property type="entry name" value="Znf_RING"/>
</dbReference>
<dbReference type="PROSITE" id="PS50089">
    <property type="entry name" value="ZF_RING_2"/>
    <property type="match status" value="1"/>
</dbReference>
<dbReference type="Pfam" id="PF00076">
    <property type="entry name" value="RRM_1"/>
    <property type="match status" value="1"/>
</dbReference>
<evidence type="ECO:0000256" key="1">
    <source>
        <dbReference type="ARBA" id="ARBA00004123"/>
    </source>
</evidence>
<dbReference type="InterPro" id="IPR039515">
    <property type="entry name" value="NOT4_mRING-HC-C4C4"/>
</dbReference>
<feature type="domain" description="RING-type" evidence="12">
    <location>
        <begin position="14"/>
        <end position="57"/>
    </location>
</feature>
<keyword evidence="5 9" id="KW-0694">RNA-binding</keyword>
<evidence type="ECO:0000256" key="5">
    <source>
        <dbReference type="ARBA" id="ARBA00022884"/>
    </source>
</evidence>
<feature type="compositionally biased region" description="Low complexity" evidence="11">
    <location>
        <begin position="806"/>
        <end position="826"/>
    </location>
</feature>
<name>A0A5J4YM21_PORPP</name>
<gene>
    <name evidence="14" type="ORF">FVE85_3633</name>
</gene>
<keyword evidence="2" id="KW-0479">Metal-binding</keyword>
<feature type="region of interest" description="Disordered" evidence="11">
    <location>
        <begin position="406"/>
        <end position="429"/>
    </location>
</feature>
<dbReference type="SUPFAM" id="SSF54928">
    <property type="entry name" value="RNA-binding domain, RBD"/>
    <property type="match status" value="1"/>
</dbReference>
<keyword evidence="7" id="KW-0539">Nucleus</keyword>
<keyword evidence="4" id="KW-0862">Zinc</keyword>
<dbReference type="GO" id="GO:0016567">
    <property type="term" value="P:protein ubiquitination"/>
    <property type="evidence" value="ECO:0007669"/>
    <property type="project" value="TreeGrafter"/>
</dbReference>
<dbReference type="CDD" id="cd16618">
    <property type="entry name" value="mRING-HC-C4C4_CNOT4"/>
    <property type="match status" value="1"/>
</dbReference>
<feature type="coiled-coil region" evidence="10">
    <location>
        <begin position="75"/>
        <end position="115"/>
    </location>
</feature>
<feature type="compositionally biased region" description="Polar residues" evidence="11">
    <location>
        <begin position="321"/>
        <end position="338"/>
    </location>
</feature>
<evidence type="ECO:0000256" key="6">
    <source>
        <dbReference type="ARBA" id="ARBA00023054"/>
    </source>
</evidence>
<dbReference type="SUPFAM" id="SSF57850">
    <property type="entry name" value="RING/U-box"/>
    <property type="match status" value="1"/>
</dbReference>
<dbReference type="InterPro" id="IPR034261">
    <property type="entry name" value="CNOT4_RRM"/>
</dbReference>
<dbReference type="GO" id="GO:0008270">
    <property type="term" value="F:zinc ion binding"/>
    <property type="evidence" value="ECO:0007669"/>
    <property type="project" value="UniProtKB-KW"/>
</dbReference>
<accession>A0A5J4YM21</accession>
<evidence type="ECO:0000256" key="3">
    <source>
        <dbReference type="ARBA" id="ARBA00022771"/>
    </source>
</evidence>
<dbReference type="GO" id="GO:0005634">
    <property type="term" value="C:nucleus"/>
    <property type="evidence" value="ECO:0007669"/>
    <property type="project" value="UniProtKB-SubCell"/>
</dbReference>
<reference evidence="15" key="1">
    <citation type="journal article" date="2019" name="Nat. Commun.">
        <title>Expansion of phycobilisome linker gene families in mesophilic red algae.</title>
        <authorList>
            <person name="Lee J."/>
            <person name="Kim D."/>
            <person name="Bhattacharya D."/>
            <person name="Yoon H.S."/>
        </authorList>
    </citation>
    <scope>NUCLEOTIDE SEQUENCE [LARGE SCALE GENOMIC DNA]</scope>
    <source>
        <strain evidence="15">CCMP 1328</strain>
    </source>
</reference>
<evidence type="ECO:0000259" key="12">
    <source>
        <dbReference type="PROSITE" id="PS50089"/>
    </source>
</evidence>
<keyword evidence="6 10" id="KW-0175">Coiled coil</keyword>
<dbReference type="InterPro" id="IPR003954">
    <property type="entry name" value="RRM_euk-type"/>
</dbReference>
<organism evidence="14 15">
    <name type="scientific">Porphyridium purpureum</name>
    <name type="common">Red alga</name>
    <name type="synonym">Porphyridium cruentum</name>
    <dbReference type="NCBI Taxonomy" id="35688"/>
    <lineage>
        <taxon>Eukaryota</taxon>
        <taxon>Rhodophyta</taxon>
        <taxon>Bangiophyceae</taxon>
        <taxon>Porphyridiales</taxon>
        <taxon>Porphyridiaceae</taxon>
        <taxon>Porphyridium</taxon>
    </lineage>
</organism>
<feature type="region of interest" description="Disordered" evidence="11">
    <location>
        <begin position="800"/>
        <end position="831"/>
    </location>
</feature>
<feature type="region of interest" description="Disordered" evidence="11">
    <location>
        <begin position="472"/>
        <end position="550"/>
    </location>
</feature>
<dbReference type="Gene3D" id="3.30.70.330">
    <property type="match status" value="1"/>
</dbReference>
<dbReference type="InterPro" id="IPR039780">
    <property type="entry name" value="Mot2"/>
</dbReference>
<dbReference type="SMART" id="SM00360">
    <property type="entry name" value="RRM"/>
    <property type="match status" value="1"/>
</dbReference>
<evidence type="ECO:0000259" key="13">
    <source>
        <dbReference type="PROSITE" id="PS50102"/>
    </source>
</evidence>
<dbReference type="FunFam" id="3.30.40.10:FF:000006">
    <property type="entry name" value="CCR4-NOT transcription complex subunit 4"/>
    <property type="match status" value="1"/>
</dbReference>
<dbReference type="PROSITE" id="PS50102">
    <property type="entry name" value="RRM"/>
    <property type="match status" value="1"/>
</dbReference>
<dbReference type="InterPro" id="IPR035979">
    <property type="entry name" value="RBD_domain_sf"/>
</dbReference>
<dbReference type="PANTHER" id="PTHR12603:SF0">
    <property type="entry name" value="CCR4-NOT TRANSCRIPTION COMPLEX SUBUNIT 4"/>
    <property type="match status" value="1"/>
</dbReference>
<evidence type="ECO:0000313" key="15">
    <source>
        <dbReference type="Proteomes" id="UP000324585"/>
    </source>
</evidence>
<dbReference type="OrthoDB" id="1923159at2759"/>
<feature type="compositionally biased region" description="Polar residues" evidence="11">
    <location>
        <begin position="472"/>
        <end position="483"/>
    </location>
</feature>